<evidence type="ECO:0000313" key="4">
    <source>
        <dbReference type="EMBL" id="KHL25591.1"/>
    </source>
</evidence>
<feature type="chain" id="PRO_5002068959" description="Flagella basal body P-ring formation protein FlgA C-terminal domain-containing protein" evidence="1">
    <location>
        <begin position="21"/>
        <end position="173"/>
    </location>
</feature>
<accession>A0A0B2C0S4</accession>
<organism evidence="4 5">
    <name type="scientific">Croceibacterium mercuriale</name>
    <dbReference type="NCBI Taxonomy" id="1572751"/>
    <lineage>
        <taxon>Bacteria</taxon>
        <taxon>Pseudomonadati</taxon>
        <taxon>Pseudomonadota</taxon>
        <taxon>Alphaproteobacteria</taxon>
        <taxon>Sphingomonadales</taxon>
        <taxon>Erythrobacteraceae</taxon>
        <taxon>Croceibacterium</taxon>
    </lineage>
</organism>
<dbReference type="GO" id="GO:0044780">
    <property type="term" value="P:bacterial-type flagellum assembly"/>
    <property type="evidence" value="ECO:0007669"/>
    <property type="project" value="InterPro"/>
</dbReference>
<dbReference type="PANTHER" id="PTHR36307">
    <property type="entry name" value="FLAGELLA BASAL BODY P-RING FORMATION PROTEIN FLGA"/>
    <property type="match status" value="1"/>
</dbReference>
<dbReference type="STRING" id="1572751.PK98_02715"/>
<dbReference type="EMBL" id="JTDN01000001">
    <property type="protein sequence ID" value="KHL25591.1"/>
    <property type="molecule type" value="Genomic_DNA"/>
</dbReference>
<dbReference type="InterPro" id="IPR041231">
    <property type="entry name" value="FlgA_N"/>
</dbReference>
<feature type="signal peptide" evidence="1">
    <location>
        <begin position="1"/>
        <end position="20"/>
    </location>
</feature>
<dbReference type="AlphaFoldDB" id="A0A0B2C0S4"/>
<feature type="domain" description="FlgA N-terminal" evidence="3">
    <location>
        <begin position="51"/>
        <end position="91"/>
    </location>
</feature>
<dbReference type="RefSeq" id="WP_039094088.1">
    <property type="nucleotide sequence ID" value="NZ_JTDN01000001.1"/>
</dbReference>
<feature type="domain" description="Flagella basal body P-ring formation protein FlgA SAF" evidence="2">
    <location>
        <begin position="103"/>
        <end position="150"/>
    </location>
</feature>
<dbReference type="Proteomes" id="UP000030988">
    <property type="component" value="Unassembled WGS sequence"/>
</dbReference>
<dbReference type="PANTHER" id="PTHR36307:SF1">
    <property type="entry name" value="FLAGELLA BASAL BODY P-RING FORMATION PROTEIN FLGA"/>
    <property type="match status" value="1"/>
</dbReference>
<proteinExistence type="predicted"/>
<evidence type="ECO:0000259" key="3">
    <source>
        <dbReference type="Pfam" id="PF17656"/>
    </source>
</evidence>
<dbReference type="Gene3D" id="2.30.30.760">
    <property type="match status" value="1"/>
</dbReference>
<evidence type="ECO:0008006" key="6">
    <source>
        <dbReference type="Google" id="ProtNLM"/>
    </source>
</evidence>
<reference evidence="4 5" key="1">
    <citation type="submission" date="2014-11" db="EMBL/GenBank/DDBJ databases">
        <title>Draft genome sequence of Kirrobacter mercurialis.</title>
        <authorList>
            <person name="Coil D.A."/>
            <person name="Eisen J.A."/>
        </authorList>
    </citation>
    <scope>NUCLEOTIDE SEQUENCE [LARGE SCALE GENOMIC DNA]</scope>
    <source>
        <strain evidence="4 5">Coronado</strain>
    </source>
</reference>
<protein>
    <recommendedName>
        <fullName evidence="6">Flagella basal body P-ring formation protein FlgA C-terminal domain-containing protein</fullName>
    </recommendedName>
</protein>
<dbReference type="Pfam" id="PF17656">
    <property type="entry name" value="ChapFlgA_N"/>
    <property type="match status" value="1"/>
</dbReference>
<evidence type="ECO:0000256" key="1">
    <source>
        <dbReference type="SAM" id="SignalP"/>
    </source>
</evidence>
<keyword evidence="5" id="KW-1185">Reference proteome</keyword>
<sequence length="173" mass="17861">MRSLFFLAAACAVLPATALANPVVDPGAIDGAVANFTGHGIGEPGGARQPVDRRLRLAACPQPLTLEMHGGGQASVLVRCPVAGWRLFVPLTSTPQAAASAFASASASAQKVVARGETVTVALRGRGFALQRQAEAMEAGAVGDWIRVRPAGRDAEPMRARVIRPGLVGMEMP</sequence>
<dbReference type="OrthoDB" id="7408548at2"/>
<comment type="caution">
    <text evidence="4">The sequence shown here is derived from an EMBL/GenBank/DDBJ whole genome shotgun (WGS) entry which is preliminary data.</text>
</comment>
<gene>
    <name evidence="4" type="ORF">PK98_02715</name>
</gene>
<dbReference type="Pfam" id="PF13144">
    <property type="entry name" value="ChapFlgA"/>
    <property type="match status" value="1"/>
</dbReference>
<dbReference type="InterPro" id="IPR039246">
    <property type="entry name" value="Flagellar_FlgA"/>
</dbReference>
<dbReference type="InterPro" id="IPR017585">
    <property type="entry name" value="SAF_FlgA"/>
</dbReference>
<evidence type="ECO:0000259" key="2">
    <source>
        <dbReference type="Pfam" id="PF13144"/>
    </source>
</evidence>
<name>A0A0B2C0S4_9SPHN</name>
<keyword evidence="1" id="KW-0732">Signal</keyword>
<evidence type="ECO:0000313" key="5">
    <source>
        <dbReference type="Proteomes" id="UP000030988"/>
    </source>
</evidence>